<sequence>MKGISGMFVGAFSSLSSSLSCCACVDDRPRQYVSEKESFVVLKNQPSSVPPPSVEQAWQNRGHELPMERTSRRRRGSGRSSFSVRRGLLSKPTSSRRPQISAPSNFRHIYSESFRFPDYGLPRARPRPLSFRPLELSIYQHDNHLSPILSPVDYPSPPVTPPQRVVTHSPHSDGSYTVAHARSYSSSLSFHIPRKATNTGSVFDSPRSGSDTITQPSPARKRAQSIKANESAMDDLIEKVATAMLERDRIQKQLDDVIERQSIYVSSRPSTANEMRPSTTRSIVDMEPMPEIPALPPNAPSFSERVTSDRPRTAPPKGSVYIPYREKPLSEESPAFASAFALSSSSRCIEGRPPPPPLPLRLRPPLRKKKSFSHVSNWLGFSGYQQPARDISLDSITNKPKPIQPNDGFYQIATPSQPDEPARRLSFESEESVSDWSSSEDLEQQTVPTSWSPSSSTTVRAADPPRAVMFGQAPRRESVGVAF</sequence>
<reference evidence="3 4" key="1">
    <citation type="submission" date="2016-07" db="EMBL/GenBank/DDBJ databases">
        <title>Pervasive Adenine N6-methylation of Active Genes in Fungi.</title>
        <authorList>
            <consortium name="DOE Joint Genome Institute"/>
            <person name="Mondo S.J."/>
            <person name="Dannebaum R.O."/>
            <person name="Kuo R.C."/>
            <person name="Labutti K."/>
            <person name="Haridas S."/>
            <person name="Kuo A."/>
            <person name="Salamov A."/>
            <person name="Ahrendt S.R."/>
            <person name="Lipzen A."/>
            <person name="Sullivan W."/>
            <person name="Andreopoulos W.B."/>
            <person name="Clum A."/>
            <person name="Lindquist E."/>
            <person name="Daum C."/>
            <person name="Ramamoorthy G.K."/>
            <person name="Gryganskyi A."/>
            <person name="Culley D."/>
            <person name="Magnuson J.K."/>
            <person name="James T.Y."/>
            <person name="O'Malley M.A."/>
            <person name="Stajich J.E."/>
            <person name="Spatafora J.W."/>
            <person name="Visel A."/>
            <person name="Grigoriev I.V."/>
        </authorList>
    </citation>
    <scope>NUCLEOTIDE SEQUENCE [LARGE SCALE GENOMIC DNA]</scope>
    <source>
        <strain evidence="3 4">CBS 129021</strain>
    </source>
</reference>
<feature type="compositionally biased region" description="Basic and acidic residues" evidence="1">
    <location>
        <begin position="474"/>
        <end position="483"/>
    </location>
</feature>
<feature type="compositionally biased region" description="Low complexity" evidence="1">
    <location>
        <begin position="78"/>
        <end position="87"/>
    </location>
</feature>
<feature type="compositionally biased region" description="Polar residues" evidence="1">
    <location>
        <begin position="91"/>
        <end position="102"/>
    </location>
</feature>
<dbReference type="GeneID" id="63774643"/>
<feature type="region of interest" description="Disordered" evidence="1">
    <location>
        <begin position="197"/>
        <end position="230"/>
    </location>
</feature>
<feature type="compositionally biased region" description="Basic and acidic residues" evidence="1">
    <location>
        <begin position="61"/>
        <end position="70"/>
    </location>
</feature>
<dbReference type="OrthoDB" id="3595619at2759"/>
<dbReference type="EMBL" id="MCFJ01000008">
    <property type="protein sequence ID" value="ORY63222.1"/>
    <property type="molecule type" value="Genomic_DNA"/>
</dbReference>
<accession>A0A1Y2DVA4</accession>
<proteinExistence type="predicted"/>
<evidence type="ECO:0000313" key="4">
    <source>
        <dbReference type="Proteomes" id="UP000193689"/>
    </source>
</evidence>
<keyword evidence="4" id="KW-1185">Reference proteome</keyword>
<feature type="region of interest" description="Disordered" evidence="1">
    <location>
        <begin position="397"/>
        <end position="483"/>
    </location>
</feature>
<comment type="caution">
    <text evidence="3">The sequence shown here is derived from an EMBL/GenBank/DDBJ whole genome shotgun (WGS) entry which is preliminary data.</text>
</comment>
<keyword evidence="2" id="KW-0732">Signal</keyword>
<evidence type="ECO:0000313" key="3">
    <source>
        <dbReference type="EMBL" id="ORY63222.1"/>
    </source>
</evidence>
<feature type="region of interest" description="Disordered" evidence="1">
    <location>
        <begin position="293"/>
        <end position="322"/>
    </location>
</feature>
<feature type="signal peptide" evidence="2">
    <location>
        <begin position="1"/>
        <end position="22"/>
    </location>
</feature>
<dbReference type="Proteomes" id="UP000193689">
    <property type="component" value="Unassembled WGS sequence"/>
</dbReference>
<dbReference type="RefSeq" id="XP_040714879.1">
    <property type="nucleotide sequence ID" value="XM_040858431.1"/>
</dbReference>
<dbReference type="PROSITE" id="PS51257">
    <property type="entry name" value="PROKAR_LIPOPROTEIN"/>
    <property type="match status" value="1"/>
</dbReference>
<feature type="chain" id="PRO_5012553547" evidence="2">
    <location>
        <begin position="23"/>
        <end position="483"/>
    </location>
</feature>
<evidence type="ECO:0000256" key="1">
    <source>
        <dbReference type="SAM" id="MobiDB-lite"/>
    </source>
</evidence>
<feature type="compositionally biased region" description="Polar residues" evidence="1">
    <location>
        <begin position="197"/>
        <end position="217"/>
    </location>
</feature>
<dbReference type="InParanoid" id="A0A1Y2DVA4"/>
<feature type="compositionally biased region" description="Low complexity" evidence="1">
    <location>
        <begin position="446"/>
        <end position="459"/>
    </location>
</feature>
<feature type="region of interest" description="Disordered" evidence="1">
    <location>
        <begin position="44"/>
        <end position="102"/>
    </location>
</feature>
<evidence type="ECO:0000256" key="2">
    <source>
        <dbReference type="SAM" id="SignalP"/>
    </source>
</evidence>
<feature type="compositionally biased region" description="Acidic residues" evidence="1">
    <location>
        <begin position="428"/>
        <end position="443"/>
    </location>
</feature>
<name>A0A1Y2DVA4_9PEZI</name>
<dbReference type="STRING" id="1141098.A0A1Y2DVA4"/>
<organism evidence="3 4">
    <name type="scientific">Pseudomassariella vexata</name>
    <dbReference type="NCBI Taxonomy" id="1141098"/>
    <lineage>
        <taxon>Eukaryota</taxon>
        <taxon>Fungi</taxon>
        <taxon>Dikarya</taxon>
        <taxon>Ascomycota</taxon>
        <taxon>Pezizomycotina</taxon>
        <taxon>Sordariomycetes</taxon>
        <taxon>Xylariomycetidae</taxon>
        <taxon>Amphisphaeriales</taxon>
        <taxon>Pseudomassariaceae</taxon>
        <taxon>Pseudomassariella</taxon>
    </lineage>
</organism>
<dbReference type="AlphaFoldDB" id="A0A1Y2DVA4"/>
<gene>
    <name evidence="3" type="ORF">BCR38DRAFT_410170</name>
</gene>
<protein>
    <submittedName>
        <fullName evidence="3">Uncharacterized protein</fullName>
    </submittedName>
</protein>